<evidence type="ECO:0000313" key="7">
    <source>
        <dbReference type="Proteomes" id="UP000275281"/>
    </source>
</evidence>
<evidence type="ECO:0000259" key="5">
    <source>
        <dbReference type="PROSITE" id="PS50977"/>
    </source>
</evidence>
<dbReference type="InterPro" id="IPR009057">
    <property type="entry name" value="Homeodomain-like_sf"/>
</dbReference>
<dbReference type="Pfam" id="PF21993">
    <property type="entry name" value="TetR_C_13_2"/>
    <property type="match status" value="1"/>
</dbReference>
<evidence type="ECO:0000256" key="1">
    <source>
        <dbReference type="ARBA" id="ARBA00023015"/>
    </source>
</evidence>
<dbReference type="Gene3D" id="1.10.357.10">
    <property type="entry name" value="Tetracycline Repressor, domain 2"/>
    <property type="match status" value="1"/>
</dbReference>
<dbReference type="InterPro" id="IPR001647">
    <property type="entry name" value="HTH_TetR"/>
</dbReference>
<name>A0A3N5YC21_9ALTE</name>
<sequence>MKTLNATAHKLLDAAQERTQKQGFNAFSYKDLQNEVGVKTSSIHYYFPTKHDLALAMTQRYIDRFSEVLVNIERQHASPLNRLEALGEVYMSEVNGGKFCLCGMLASDMFSLPDVASKQLHVFFDLLESWIAQAITAGQQSGLVAKVETASSLASAYLSLLEGAMLIARVKHSPAYLADAINVFVTGLKK</sequence>
<feature type="domain" description="HTH tetR-type" evidence="5">
    <location>
        <begin position="5"/>
        <end position="65"/>
    </location>
</feature>
<reference evidence="6 7" key="1">
    <citation type="submission" date="2018-11" db="EMBL/GenBank/DDBJ databases">
        <authorList>
            <person name="Ye M.-Q."/>
            <person name="Du Z.-J."/>
        </authorList>
    </citation>
    <scope>NUCLEOTIDE SEQUENCE [LARGE SCALE GENOMIC DNA]</scope>
    <source>
        <strain evidence="6 7">U0105</strain>
    </source>
</reference>
<dbReference type="EMBL" id="RPOK01000003">
    <property type="protein sequence ID" value="RPJ66725.1"/>
    <property type="molecule type" value="Genomic_DNA"/>
</dbReference>
<keyword evidence="1" id="KW-0805">Transcription regulation</keyword>
<comment type="caution">
    <text evidence="6">The sequence shown here is derived from an EMBL/GenBank/DDBJ whole genome shotgun (WGS) entry which is preliminary data.</text>
</comment>
<keyword evidence="7" id="KW-1185">Reference proteome</keyword>
<dbReference type="OrthoDB" id="9809772at2"/>
<dbReference type="PANTHER" id="PTHR47506:SF6">
    <property type="entry name" value="HTH-TYPE TRANSCRIPTIONAL REPRESSOR NEMR"/>
    <property type="match status" value="1"/>
</dbReference>
<dbReference type="PROSITE" id="PS50977">
    <property type="entry name" value="HTH_TETR_2"/>
    <property type="match status" value="1"/>
</dbReference>
<keyword evidence="3" id="KW-0804">Transcription</keyword>
<gene>
    <name evidence="6" type="ORF">DRW07_11660</name>
</gene>
<evidence type="ECO:0000256" key="4">
    <source>
        <dbReference type="PROSITE-ProRule" id="PRU00335"/>
    </source>
</evidence>
<evidence type="ECO:0000256" key="3">
    <source>
        <dbReference type="ARBA" id="ARBA00023163"/>
    </source>
</evidence>
<keyword evidence="2 4" id="KW-0238">DNA-binding</keyword>
<dbReference type="SUPFAM" id="SSF48498">
    <property type="entry name" value="Tetracyclin repressor-like, C-terminal domain"/>
    <property type="match status" value="1"/>
</dbReference>
<dbReference type="Proteomes" id="UP000275281">
    <property type="component" value="Unassembled WGS sequence"/>
</dbReference>
<dbReference type="RefSeq" id="WP_124028082.1">
    <property type="nucleotide sequence ID" value="NZ_JBHRSN010000006.1"/>
</dbReference>
<dbReference type="PANTHER" id="PTHR47506">
    <property type="entry name" value="TRANSCRIPTIONAL REGULATORY PROTEIN"/>
    <property type="match status" value="1"/>
</dbReference>
<protein>
    <submittedName>
        <fullName evidence="6">TetR/AcrR family transcriptional regulator</fullName>
    </submittedName>
</protein>
<dbReference type="SUPFAM" id="SSF46689">
    <property type="entry name" value="Homeodomain-like"/>
    <property type="match status" value="1"/>
</dbReference>
<proteinExistence type="predicted"/>
<feature type="DNA-binding region" description="H-T-H motif" evidence="4">
    <location>
        <begin position="28"/>
        <end position="47"/>
    </location>
</feature>
<organism evidence="6 7">
    <name type="scientific">Alteromonas sediminis</name>
    <dbReference type="NCBI Taxonomy" id="2259342"/>
    <lineage>
        <taxon>Bacteria</taxon>
        <taxon>Pseudomonadati</taxon>
        <taxon>Pseudomonadota</taxon>
        <taxon>Gammaproteobacteria</taxon>
        <taxon>Alteromonadales</taxon>
        <taxon>Alteromonadaceae</taxon>
        <taxon>Alteromonas/Salinimonas group</taxon>
        <taxon>Alteromonas</taxon>
    </lineage>
</organism>
<evidence type="ECO:0000256" key="2">
    <source>
        <dbReference type="ARBA" id="ARBA00023125"/>
    </source>
</evidence>
<evidence type="ECO:0000313" key="6">
    <source>
        <dbReference type="EMBL" id="RPJ66725.1"/>
    </source>
</evidence>
<dbReference type="InterPro" id="IPR036271">
    <property type="entry name" value="Tet_transcr_reg_TetR-rel_C_sf"/>
</dbReference>
<dbReference type="Pfam" id="PF00440">
    <property type="entry name" value="TetR_N"/>
    <property type="match status" value="1"/>
</dbReference>
<dbReference type="AlphaFoldDB" id="A0A3N5YC21"/>
<accession>A0A3N5YC21</accession>
<dbReference type="GO" id="GO:0003677">
    <property type="term" value="F:DNA binding"/>
    <property type="evidence" value="ECO:0007669"/>
    <property type="project" value="UniProtKB-UniRule"/>
</dbReference>
<dbReference type="InterPro" id="IPR054156">
    <property type="entry name" value="YxaF_TetR_C"/>
</dbReference>